<dbReference type="SMART" id="SM00327">
    <property type="entry name" value="VWA"/>
    <property type="match status" value="2"/>
</dbReference>
<evidence type="ECO:0000313" key="3">
    <source>
        <dbReference type="EMBL" id="CAG5132865.1"/>
    </source>
</evidence>
<dbReference type="PANTHER" id="PTHR24020">
    <property type="entry name" value="COLLAGEN ALPHA"/>
    <property type="match status" value="1"/>
</dbReference>
<feature type="domain" description="VWFA" evidence="2">
    <location>
        <begin position="215"/>
        <end position="384"/>
    </location>
</feature>
<dbReference type="PRINTS" id="PR00453">
    <property type="entry name" value="VWFADOMAIN"/>
</dbReference>
<dbReference type="CDD" id="cd01472">
    <property type="entry name" value="vWA_collagen"/>
    <property type="match status" value="1"/>
</dbReference>
<dbReference type="OrthoDB" id="10256829at2759"/>
<accession>A0A8S3ZYX1</accession>
<dbReference type="InterPro" id="IPR050525">
    <property type="entry name" value="ECM_Assembly_Org"/>
</dbReference>
<protein>
    <recommendedName>
        <fullName evidence="2">VWFA domain-containing protein</fullName>
    </recommendedName>
</protein>
<feature type="compositionally biased region" description="Polar residues" evidence="1">
    <location>
        <begin position="432"/>
        <end position="452"/>
    </location>
</feature>
<dbReference type="PANTHER" id="PTHR24020:SF87">
    <property type="entry name" value="COLLAGEN ALPHA-1(VI) CHAIN-LIKE"/>
    <property type="match status" value="1"/>
</dbReference>
<dbReference type="InterPro" id="IPR002035">
    <property type="entry name" value="VWF_A"/>
</dbReference>
<dbReference type="Pfam" id="PF00092">
    <property type="entry name" value="VWA"/>
    <property type="match status" value="1"/>
</dbReference>
<dbReference type="Proteomes" id="UP000678393">
    <property type="component" value="Unassembled WGS sequence"/>
</dbReference>
<dbReference type="PROSITE" id="PS50234">
    <property type="entry name" value="VWFA"/>
    <property type="match status" value="2"/>
</dbReference>
<proteinExistence type="predicted"/>
<comment type="caution">
    <text evidence="3">The sequence shown here is derived from an EMBL/GenBank/DDBJ whole genome shotgun (WGS) entry which is preliminary data.</text>
</comment>
<dbReference type="Gene3D" id="3.40.50.410">
    <property type="entry name" value="von Willebrand factor, type A domain"/>
    <property type="match status" value="2"/>
</dbReference>
<reference evidence="3" key="1">
    <citation type="submission" date="2021-04" db="EMBL/GenBank/DDBJ databases">
        <authorList>
            <consortium name="Molecular Ecology Group"/>
        </authorList>
    </citation>
    <scope>NUCLEOTIDE SEQUENCE</scope>
</reference>
<gene>
    <name evidence="3" type="ORF">CUNI_LOCUS18423</name>
</gene>
<evidence type="ECO:0000313" key="4">
    <source>
        <dbReference type="Proteomes" id="UP000678393"/>
    </source>
</evidence>
<dbReference type="EMBL" id="CAJHNH020005702">
    <property type="protein sequence ID" value="CAG5132865.1"/>
    <property type="molecule type" value="Genomic_DNA"/>
</dbReference>
<feature type="region of interest" description="Disordered" evidence="1">
    <location>
        <begin position="419"/>
        <end position="475"/>
    </location>
</feature>
<name>A0A8S3ZYX1_9EUPU</name>
<dbReference type="InterPro" id="IPR036465">
    <property type="entry name" value="vWFA_dom_sf"/>
</dbReference>
<dbReference type="SUPFAM" id="SSF53300">
    <property type="entry name" value="vWA-like"/>
    <property type="match status" value="2"/>
</dbReference>
<keyword evidence="4" id="KW-1185">Reference proteome</keyword>
<evidence type="ECO:0000259" key="2">
    <source>
        <dbReference type="PROSITE" id="PS50234"/>
    </source>
</evidence>
<sequence>CKGKPADIYFLLDASSSVWVGHFHDMVLPFVRDLVSSFHISPLHTRVGLVTYSNNVHHEFGLSEHENINALLAAVQPEHVEYLTGGTNTGEAIKYVADIGFGAGEARKGVAQIIVTVTDGLSQEPKKTAKAAEEARRKGVYMFAIGVGQEVDPQELSDISSDPDEDFVFSVDDFKALSSVTNLLALKTCEALSKPPRDDRNRPQQLAKCSTLASNVVFVYDNFHSIESSKVIVQELITDFVNDIAITASHIKVGILTQPCTGGGSWLQSVAESRKSVASIRAGYTISYSDIVRQLRTEMFKSVPLTEHRVAVLVVDEMTGNLEKLQKEVKLLQISNTKIIVVAVGKVEEAFLEKLVAKPVRDHVLRVDSYSQMRDAKLDVLSLLCDKSSSDLARFLEPEHSDEYSNENFHNMHGQVSVDENQNGESKEGEHLTNSISVNGQVSGAKNNVNNEKGNESKAHQISTENYPHIHYQPA</sequence>
<feature type="non-terminal residue" evidence="3">
    <location>
        <position position="475"/>
    </location>
</feature>
<evidence type="ECO:0000256" key="1">
    <source>
        <dbReference type="SAM" id="MobiDB-lite"/>
    </source>
</evidence>
<dbReference type="AlphaFoldDB" id="A0A8S3ZYX1"/>
<feature type="domain" description="VWFA" evidence="2">
    <location>
        <begin position="7"/>
        <end position="184"/>
    </location>
</feature>
<organism evidence="3 4">
    <name type="scientific">Candidula unifasciata</name>
    <dbReference type="NCBI Taxonomy" id="100452"/>
    <lineage>
        <taxon>Eukaryota</taxon>
        <taxon>Metazoa</taxon>
        <taxon>Spiralia</taxon>
        <taxon>Lophotrochozoa</taxon>
        <taxon>Mollusca</taxon>
        <taxon>Gastropoda</taxon>
        <taxon>Heterobranchia</taxon>
        <taxon>Euthyneura</taxon>
        <taxon>Panpulmonata</taxon>
        <taxon>Eupulmonata</taxon>
        <taxon>Stylommatophora</taxon>
        <taxon>Helicina</taxon>
        <taxon>Helicoidea</taxon>
        <taxon>Geomitridae</taxon>
        <taxon>Candidula</taxon>
    </lineage>
</organism>